<sequence>MQERVRYLDPVGAHPTIGQYSNVGIAAPGSLCFLAGQLAVGEGGEVVHAGDFDQQFDRVFANIGLILEGIGCDFTDIVKFTTYLVHSQDIARFRARRESLFPALYPDGVFPPNSLLVVDRLAREECLIEVEAVARLRG</sequence>
<dbReference type="GO" id="GO:0019239">
    <property type="term" value="F:deaminase activity"/>
    <property type="evidence" value="ECO:0007669"/>
    <property type="project" value="TreeGrafter"/>
</dbReference>
<dbReference type="EMBL" id="JARGEQ010000016">
    <property type="protein sequence ID" value="MDF1585389.1"/>
    <property type="molecule type" value="Genomic_DNA"/>
</dbReference>
<organism evidence="2 3">
    <name type="scientific">Marinimicrococcus flavescens</name>
    <dbReference type="NCBI Taxonomy" id="3031815"/>
    <lineage>
        <taxon>Bacteria</taxon>
        <taxon>Pseudomonadati</taxon>
        <taxon>Pseudomonadota</taxon>
        <taxon>Alphaproteobacteria</taxon>
        <taxon>Geminicoccales</taxon>
        <taxon>Geminicoccaceae</taxon>
        <taxon>Marinimicrococcus</taxon>
    </lineage>
</organism>
<reference evidence="2 3" key="1">
    <citation type="submission" date="2023-03" db="EMBL/GenBank/DDBJ databases">
        <title>YIM 152171 draft genome.</title>
        <authorList>
            <person name="Yang Z."/>
        </authorList>
    </citation>
    <scope>NUCLEOTIDE SEQUENCE [LARGE SCALE GENOMIC DNA]</scope>
    <source>
        <strain evidence="2 3">YIM 152171</strain>
    </source>
</reference>
<accession>A0AAP3XPK8</accession>
<dbReference type="InterPro" id="IPR006175">
    <property type="entry name" value="YjgF/YER057c/UK114"/>
</dbReference>
<dbReference type="PANTHER" id="PTHR11803">
    <property type="entry name" value="2-IMINOBUTANOATE/2-IMINOPROPANOATE DEAMINASE RIDA"/>
    <property type="match status" value="1"/>
</dbReference>
<evidence type="ECO:0000313" key="2">
    <source>
        <dbReference type="EMBL" id="MDF1585389.1"/>
    </source>
</evidence>
<dbReference type="Proteomes" id="UP001301140">
    <property type="component" value="Unassembled WGS sequence"/>
</dbReference>
<dbReference type="GO" id="GO:0005829">
    <property type="term" value="C:cytosol"/>
    <property type="evidence" value="ECO:0007669"/>
    <property type="project" value="TreeGrafter"/>
</dbReference>
<comment type="caution">
    <text evidence="2">The sequence shown here is derived from an EMBL/GenBank/DDBJ whole genome shotgun (WGS) entry which is preliminary data.</text>
</comment>
<proteinExistence type="inferred from homology"/>
<dbReference type="PANTHER" id="PTHR11803:SF58">
    <property type="entry name" value="PROTEIN HMF1-RELATED"/>
    <property type="match status" value="1"/>
</dbReference>
<dbReference type="Pfam" id="PF01042">
    <property type="entry name" value="Ribonuc_L-PSP"/>
    <property type="match status" value="1"/>
</dbReference>
<dbReference type="InterPro" id="IPR035959">
    <property type="entry name" value="RutC-like_sf"/>
</dbReference>
<comment type="similarity">
    <text evidence="1">Belongs to the RutC family.</text>
</comment>
<keyword evidence="3" id="KW-1185">Reference proteome</keyword>
<dbReference type="CDD" id="cd00448">
    <property type="entry name" value="YjgF_YER057c_UK114_family"/>
    <property type="match status" value="1"/>
</dbReference>
<evidence type="ECO:0000256" key="1">
    <source>
        <dbReference type="ARBA" id="ARBA00010552"/>
    </source>
</evidence>
<dbReference type="RefSeq" id="WP_327787805.1">
    <property type="nucleotide sequence ID" value="NZ_JARGEQ010000016.1"/>
</dbReference>
<evidence type="ECO:0000313" key="3">
    <source>
        <dbReference type="Proteomes" id="UP001301140"/>
    </source>
</evidence>
<dbReference type="SUPFAM" id="SSF55298">
    <property type="entry name" value="YjgF-like"/>
    <property type="match status" value="1"/>
</dbReference>
<name>A0AAP3XPK8_9PROT</name>
<protein>
    <submittedName>
        <fullName evidence="2">RidA family protein</fullName>
    </submittedName>
</protein>
<dbReference type="Gene3D" id="3.30.1330.40">
    <property type="entry name" value="RutC-like"/>
    <property type="match status" value="1"/>
</dbReference>
<gene>
    <name evidence="2" type="ORF">PZ740_03200</name>
</gene>
<dbReference type="AlphaFoldDB" id="A0AAP3XPK8"/>